<dbReference type="AlphaFoldDB" id="A0A9E8MZB7"/>
<protein>
    <submittedName>
        <fullName evidence="1">Uncharacterized protein</fullName>
    </submittedName>
</protein>
<evidence type="ECO:0000313" key="2">
    <source>
        <dbReference type="Proteomes" id="UP001164705"/>
    </source>
</evidence>
<evidence type="ECO:0000313" key="1">
    <source>
        <dbReference type="EMBL" id="WAC03654.1"/>
    </source>
</evidence>
<proteinExistence type="predicted"/>
<dbReference type="PROSITE" id="PS51257">
    <property type="entry name" value="PROKAR_LIPOPROTEIN"/>
    <property type="match status" value="1"/>
</dbReference>
<gene>
    <name evidence="1" type="ORF">N7U66_09465</name>
</gene>
<dbReference type="KEGG" id="lnu:N7U66_09465"/>
<dbReference type="Proteomes" id="UP001164705">
    <property type="component" value="Chromosome"/>
</dbReference>
<reference evidence="1" key="1">
    <citation type="submission" date="2022-11" db="EMBL/GenBank/DDBJ databases">
        <title>Lacinutrix neustonica HL-RS19T sp. nov., isolated from the surface microlayer sample of brackish Lake Shihwa.</title>
        <authorList>
            <person name="Choi J.Y."/>
            <person name="Hwang C.Y."/>
        </authorList>
    </citation>
    <scope>NUCLEOTIDE SEQUENCE</scope>
    <source>
        <strain evidence="1">HL-RS19</strain>
    </source>
</reference>
<dbReference type="EMBL" id="CP113088">
    <property type="protein sequence ID" value="WAC03654.1"/>
    <property type="molecule type" value="Genomic_DNA"/>
</dbReference>
<keyword evidence="2" id="KW-1185">Reference proteome</keyword>
<sequence>MYRLLLISLIILSSCKSETKSVEKELPLAQKIANAHGFEHWKNVEQIQFTFNVDQDTMHFERSWTWNPKAFDVKMVTETDTIAYNRLKIEESNINADRAFVNDKFTLLFPYQLAWDDGTILTVPIKAEAPISKTQLNKTTLLYVGKGGYTPGDAYDIFYDDNYLIKEWVFREGNAKEPTMINTFENYTTFNGLHLALDHKKAEGNWSLNFTNVSVTTK</sequence>
<dbReference type="RefSeq" id="WP_267678289.1">
    <property type="nucleotide sequence ID" value="NZ_CP113088.1"/>
</dbReference>
<organism evidence="1 2">
    <name type="scientific">Lacinutrix neustonica</name>
    <dbReference type="NCBI Taxonomy" id="2980107"/>
    <lineage>
        <taxon>Bacteria</taxon>
        <taxon>Pseudomonadati</taxon>
        <taxon>Bacteroidota</taxon>
        <taxon>Flavobacteriia</taxon>
        <taxon>Flavobacteriales</taxon>
        <taxon>Flavobacteriaceae</taxon>
        <taxon>Lacinutrix</taxon>
    </lineage>
</organism>
<accession>A0A9E8MZB7</accession>
<name>A0A9E8MZB7_9FLAO</name>